<evidence type="ECO:0000313" key="8">
    <source>
        <dbReference type="EMBL" id="KAG7175970.1"/>
    </source>
</evidence>
<feature type="transmembrane region" description="Helical" evidence="6">
    <location>
        <begin position="95"/>
        <end position="121"/>
    </location>
</feature>
<dbReference type="GO" id="GO:0005774">
    <property type="term" value="C:vacuolar membrane"/>
    <property type="evidence" value="ECO:0007669"/>
    <property type="project" value="TreeGrafter"/>
</dbReference>
<feature type="domain" description="Amino acid transporter transmembrane" evidence="7">
    <location>
        <begin position="66"/>
        <end position="343"/>
    </location>
</feature>
<sequence>MVVSGKKKTEKSSLLPGWKPGSTTPTAPPITTYGGRSLSPEGSDSPSESSLERSGQHGRAENGLGVLLASFFLVAQVAGLGVLALPWAIAQTGWAGVGVLAVSCIIVAYAACRLGVCWVILEERWPEYQRACRKPYPAMAFRTLGMFGWYLVNVIQCVTLFGVSTVTILLSAELVESVLQPLVPSLTVCTWVVAVGCVLVPLSWLGSPKEFWHVSVLALVATVAAVLVVVAKVLLETPEYKPTHATPTFSSFFLGFGTIMFSYGGAITFPTIQNDMADRSKFPYAVVIAFATLIVMYVPLAVLGYMEFGNQVDVNVLLSVHGPAVTVVRVLMLLNNAFTYIIVRSGGSGVSSGPPSSSWGSSSAWQHISGVERFLLWLVVVVGSLSGLAATWSALEALLSPGEITDSCFTFF</sequence>
<name>A0A8J5N8Q0_HOMAM</name>
<keyword evidence="4 6" id="KW-0472">Membrane</keyword>
<dbReference type="Pfam" id="PF01490">
    <property type="entry name" value="Aa_trans"/>
    <property type="match status" value="1"/>
</dbReference>
<organism evidence="8 9">
    <name type="scientific">Homarus americanus</name>
    <name type="common">American lobster</name>
    <dbReference type="NCBI Taxonomy" id="6706"/>
    <lineage>
        <taxon>Eukaryota</taxon>
        <taxon>Metazoa</taxon>
        <taxon>Ecdysozoa</taxon>
        <taxon>Arthropoda</taxon>
        <taxon>Crustacea</taxon>
        <taxon>Multicrustacea</taxon>
        <taxon>Malacostraca</taxon>
        <taxon>Eumalacostraca</taxon>
        <taxon>Eucarida</taxon>
        <taxon>Decapoda</taxon>
        <taxon>Pleocyemata</taxon>
        <taxon>Astacidea</taxon>
        <taxon>Nephropoidea</taxon>
        <taxon>Nephropidae</taxon>
        <taxon>Homarus</taxon>
    </lineage>
</organism>
<keyword evidence="3 6" id="KW-1133">Transmembrane helix</keyword>
<dbReference type="PANTHER" id="PTHR22950">
    <property type="entry name" value="AMINO ACID TRANSPORTER"/>
    <property type="match status" value="1"/>
</dbReference>
<dbReference type="Gene3D" id="1.20.1740.10">
    <property type="entry name" value="Amino acid/polyamine transporter I"/>
    <property type="match status" value="1"/>
</dbReference>
<comment type="subcellular location">
    <subcellularLocation>
        <location evidence="1">Membrane</location>
        <topology evidence="1">Multi-pass membrane protein</topology>
    </subcellularLocation>
</comment>
<dbReference type="GO" id="GO:0015179">
    <property type="term" value="F:L-amino acid transmembrane transporter activity"/>
    <property type="evidence" value="ECO:0007669"/>
    <property type="project" value="TreeGrafter"/>
</dbReference>
<feature type="transmembrane region" description="Helical" evidence="6">
    <location>
        <begin position="147"/>
        <end position="170"/>
    </location>
</feature>
<accession>A0A8J5N8Q0</accession>
<keyword evidence="2 6" id="KW-0812">Transmembrane</keyword>
<dbReference type="EMBL" id="JAHLQT010004419">
    <property type="protein sequence ID" value="KAG7175970.1"/>
    <property type="molecule type" value="Genomic_DNA"/>
</dbReference>
<dbReference type="Proteomes" id="UP000747542">
    <property type="component" value="Unassembled WGS sequence"/>
</dbReference>
<evidence type="ECO:0000256" key="3">
    <source>
        <dbReference type="ARBA" id="ARBA00022989"/>
    </source>
</evidence>
<feature type="transmembrane region" description="Helical" evidence="6">
    <location>
        <begin position="63"/>
        <end position="89"/>
    </location>
</feature>
<feature type="region of interest" description="Disordered" evidence="5">
    <location>
        <begin position="1"/>
        <end position="57"/>
    </location>
</feature>
<feature type="transmembrane region" description="Helical" evidence="6">
    <location>
        <begin position="182"/>
        <end position="204"/>
    </location>
</feature>
<reference evidence="8" key="1">
    <citation type="journal article" date="2021" name="Sci. Adv.">
        <title>The American lobster genome reveals insights on longevity, neural, and immune adaptations.</title>
        <authorList>
            <person name="Polinski J.M."/>
            <person name="Zimin A.V."/>
            <person name="Clark K.F."/>
            <person name="Kohn A.B."/>
            <person name="Sadowski N."/>
            <person name="Timp W."/>
            <person name="Ptitsyn A."/>
            <person name="Khanna P."/>
            <person name="Romanova D.Y."/>
            <person name="Williams P."/>
            <person name="Greenwood S.J."/>
            <person name="Moroz L.L."/>
            <person name="Walt D.R."/>
            <person name="Bodnar A.G."/>
        </authorList>
    </citation>
    <scope>NUCLEOTIDE SEQUENCE</scope>
    <source>
        <strain evidence="8">GMGI-L3</strain>
    </source>
</reference>
<feature type="compositionally biased region" description="Low complexity" evidence="5">
    <location>
        <begin position="36"/>
        <end position="49"/>
    </location>
</feature>
<evidence type="ECO:0000313" key="9">
    <source>
        <dbReference type="Proteomes" id="UP000747542"/>
    </source>
</evidence>
<keyword evidence="9" id="KW-1185">Reference proteome</keyword>
<evidence type="ECO:0000256" key="2">
    <source>
        <dbReference type="ARBA" id="ARBA00022692"/>
    </source>
</evidence>
<dbReference type="PANTHER" id="PTHR22950:SF703">
    <property type="entry name" value="AMINO ACID TRANSPORTER TRANSMEMBRANE DOMAIN-CONTAINING PROTEIN"/>
    <property type="match status" value="1"/>
</dbReference>
<evidence type="ECO:0000256" key="4">
    <source>
        <dbReference type="ARBA" id="ARBA00023136"/>
    </source>
</evidence>
<dbReference type="AlphaFoldDB" id="A0A8J5N8Q0"/>
<gene>
    <name evidence="8" type="primary">AVT1D-L</name>
    <name evidence="8" type="ORF">Hamer_G016915</name>
</gene>
<protein>
    <submittedName>
        <fullName evidence="8">Amino acid transporter AVT1D-like</fullName>
    </submittedName>
</protein>
<dbReference type="InterPro" id="IPR013057">
    <property type="entry name" value="AA_transpt_TM"/>
</dbReference>
<feature type="transmembrane region" description="Helical" evidence="6">
    <location>
        <begin position="211"/>
        <end position="231"/>
    </location>
</feature>
<feature type="transmembrane region" description="Helical" evidence="6">
    <location>
        <begin position="284"/>
        <end position="306"/>
    </location>
</feature>
<evidence type="ECO:0000256" key="1">
    <source>
        <dbReference type="ARBA" id="ARBA00004141"/>
    </source>
</evidence>
<feature type="transmembrane region" description="Helical" evidence="6">
    <location>
        <begin position="326"/>
        <end position="343"/>
    </location>
</feature>
<proteinExistence type="predicted"/>
<evidence type="ECO:0000259" key="7">
    <source>
        <dbReference type="Pfam" id="PF01490"/>
    </source>
</evidence>
<evidence type="ECO:0000256" key="5">
    <source>
        <dbReference type="SAM" id="MobiDB-lite"/>
    </source>
</evidence>
<evidence type="ECO:0000256" key="6">
    <source>
        <dbReference type="SAM" id="Phobius"/>
    </source>
</evidence>
<feature type="transmembrane region" description="Helical" evidence="6">
    <location>
        <begin position="251"/>
        <end position="272"/>
    </location>
</feature>
<feature type="transmembrane region" description="Helical" evidence="6">
    <location>
        <begin position="374"/>
        <end position="395"/>
    </location>
</feature>
<comment type="caution">
    <text evidence="8">The sequence shown here is derived from an EMBL/GenBank/DDBJ whole genome shotgun (WGS) entry which is preliminary data.</text>
</comment>